<dbReference type="InterPro" id="IPR006311">
    <property type="entry name" value="TAT_signal"/>
</dbReference>
<evidence type="ECO:0000256" key="2">
    <source>
        <dbReference type="ARBA" id="ARBA00022448"/>
    </source>
</evidence>
<evidence type="ECO:0000256" key="1">
    <source>
        <dbReference type="ARBA" id="ARBA00005695"/>
    </source>
</evidence>
<name>M0CTZ7_HALPD</name>
<dbReference type="InterPro" id="IPR000914">
    <property type="entry name" value="SBP_5_dom"/>
</dbReference>
<dbReference type="OrthoDB" id="194307at2157"/>
<accession>M0CTZ7</accession>
<keyword evidence="2" id="KW-0813">Transport</keyword>
<sequence length="632" mass="69983">MNERGGDDERNGINRRTWLKALGVAGATGLAGCSGDDGGGSTGTGSTATATDGSELGTAEGTDAAVDELPEVGGTYRTIVSSPLATMNPLYNNEQGAADVASFALDLSYGFRPGTRFFPQLYDLTTDGGNVWVASLREGLQFGGDYGEVTAEDFVYQITQLHQSEWAATADASSWPSEVNVEQTGTYEFQIELPNVNPLYPETYDPLLYPVPKALVQPFVEEENAQGLEDNPELVELQYTEGGNLGAYTLEQWNRSSRLVFTRNEEYYLREADDVPDLFGNAPYFDRVEVQVAQEQSARLGALEAGQTDTAAVPPNRVTEFDGMDGVDVYQVPQPFNEVCVYNMRDNGWNAGPGNLFRKQKFRQGLGCAVDKQSLVRGVFRDYAQVQYTWQPPWSQWYPGDEEILQFGTGELYGPEAARSRIREAVSDTDYGYDGGQLLDPSGNQVELSLYHSAGQNTERNMGQYIAQEFADNAGIQVNLQAIDGVQFVNNYWQQQVPENPDQYEWSNGPYNAGPREVTGAKPWDMAIVFALNTYPLNPTTADVFFQRDSSYNPYGYYPSWNAKELFQEARAATSQEEIQPIFTEIFKRVAEDQPMGMLAFPADTIGYSSDIVGPAENFFSGWNSAAWYRDE</sequence>
<evidence type="ECO:0000256" key="4">
    <source>
        <dbReference type="SAM" id="MobiDB-lite"/>
    </source>
</evidence>
<dbReference type="GO" id="GO:1904680">
    <property type="term" value="F:peptide transmembrane transporter activity"/>
    <property type="evidence" value="ECO:0007669"/>
    <property type="project" value="TreeGrafter"/>
</dbReference>
<comment type="caution">
    <text evidence="6">The sequence shown here is derived from an EMBL/GenBank/DDBJ whole genome shotgun (WGS) entry which is preliminary data.</text>
</comment>
<dbReference type="PROSITE" id="PS51318">
    <property type="entry name" value="TAT"/>
    <property type="match status" value="1"/>
</dbReference>
<dbReference type="GO" id="GO:0042597">
    <property type="term" value="C:periplasmic space"/>
    <property type="evidence" value="ECO:0007669"/>
    <property type="project" value="UniProtKB-ARBA"/>
</dbReference>
<dbReference type="PROSITE" id="PS51257">
    <property type="entry name" value="PROKAR_LIPOPROTEIN"/>
    <property type="match status" value="1"/>
</dbReference>
<dbReference type="eggNOG" id="arCOG01534">
    <property type="taxonomic scope" value="Archaea"/>
</dbReference>
<gene>
    <name evidence="6" type="ORF">C474_18830</name>
</gene>
<dbReference type="GO" id="GO:0015833">
    <property type="term" value="P:peptide transport"/>
    <property type="evidence" value="ECO:0007669"/>
    <property type="project" value="TreeGrafter"/>
</dbReference>
<dbReference type="Pfam" id="PF00496">
    <property type="entry name" value="SBP_bac_5"/>
    <property type="match status" value="1"/>
</dbReference>
<feature type="domain" description="Solute-binding protein family 5" evidence="5">
    <location>
        <begin position="126"/>
        <end position="498"/>
    </location>
</feature>
<dbReference type="Gene3D" id="3.90.76.10">
    <property type="entry name" value="Dipeptide-binding Protein, Domain 1"/>
    <property type="match status" value="1"/>
</dbReference>
<dbReference type="GO" id="GO:0043190">
    <property type="term" value="C:ATP-binding cassette (ABC) transporter complex"/>
    <property type="evidence" value="ECO:0007669"/>
    <property type="project" value="InterPro"/>
</dbReference>
<keyword evidence="3" id="KW-0732">Signal</keyword>
<evidence type="ECO:0000313" key="6">
    <source>
        <dbReference type="EMBL" id="ELZ26725.1"/>
    </source>
</evidence>
<feature type="region of interest" description="Disordered" evidence="4">
    <location>
        <begin position="36"/>
        <end position="59"/>
    </location>
</feature>
<dbReference type="InterPro" id="IPR039424">
    <property type="entry name" value="SBP_5"/>
</dbReference>
<evidence type="ECO:0000256" key="3">
    <source>
        <dbReference type="ARBA" id="ARBA00022729"/>
    </source>
</evidence>
<dbReference type="AlphaFoldDB" id="M0CTZ7"/>
<dbReference type="Gene3D" id="3.40.190.10">
    <property type="entry name" value="Periplasmic binding protein-like II"/>
    <property type="match status" value="1"/>
</dbReference>
<reference evidence="6 7" key="1">
    <citation type="journal article" date="2014" name="PLoS Genet.">
        <title>Phylogenetically driven sequencing of extremely halophilic archaea reveals strategies for static and dynamic osmo-response.</title>
        <authorList>
            <person name="Becker E.A."/>
            <person name="Seitzer P.M."/>
            <person name="Tritt A."/>
            <person name="Larsen D."/>
            <person name="Krusor M."/>
            <person name="Yao A.I."/>
            <person name="Wu D."/>
            <person name="Madern D."/>
            <person name="Eisen J.A."/>
            <person name="Darling A.E."/>
            <person name="Facciotti M.T."/>
        </authorList>
    </citation>
    <scope>NUCLEOTIDE SEQUENCE [LARGE SCALE GENOMIC DNA]</scope>
    <source>
        <strain evidence="6 7">JCM 14848</strain>
    </source>
</reference>
<evidence type="ECO:0000313" key="7">
    <source>
        <dbReference type="Proteomes" id="UP000011513"/>
    </source>
</evidence>
<dbReference type="PIRSF" id="PIRSF002741">
    <property type="entry name" value="MppA"/>
    <property type="match status" value="1"/>
</dbReference>
<comment type="similarity">
    <text evidence="1">Belongs to the bacterial solute-binding protein 5 family.</text>
</comment>
<dbReference type="PANTHER" id="PTHR30290">
    <property type="entry name" value="PERIPLASMIC BINDING COMPONENT OF ABC TRANSPORTER"/>
    <property type="match status" value="1"/>
</dbReference>
<protein>
    <submittedName>
        <fullName evidence="6">Peptide ABC transporter substrate-binding protein</fullName>
    </submittedName>
</protein>
<dbReference type="SUPFAM" id="SSF53850">
    <property type="entry name" value="Periplasmic binding protein-like II"/>
    <property type="match status" value="1"/>
</dbReference>
<organism evidence="6 7">
    <name type="scientific">Halogeometricum pallidum JCM 14848</name>
    <dbReference type="NCBI Taxonomy" id="1227487"/>
    <lineage>
        <taxon>Archaea</taxon>
        <taxon>Methanobacteriati</taxon>
        <taxon>Methanobacteriota</taxon>
        <taxon>Stenosarchaea group</taxon>
        <taxon>Halobacteria</taxon>
        <taxon>Halobacteriales</taxon>
        <taxon>Haloferacaceae</taxon>
        <taxon>Halogeometricum</taxon>
    </lineage>
</organism>
<feature type="compositionally biased region" description="Low complexity" evidence="4">
    <location>
        <begin position="44"/>
        <end position="53"/>
    </location>
</feature>
<dbReference type="InterPro" id="IPR030678">
    <property type="entry name" value="Peptide/Ni-bd"/>
</dbReference>
<dbReference type="InParanoid" id="M0CTZ7"/>
<keyword evidence="7" id="KW-1185">Reference proteome</keyword>
<dbReference type="PATRIC" id="fig|1227487.5.peg.3741"/>
<dbReference type="RefSeq" id="WP_008389523.1">
    <property type="nucleotide sequence ID" value="NZ_AOIV01000042.1"/>
</dbReference>
<dbReference type="EMBL" id="AOIV01000042">
    <property type="protein sequence ID" value="ELZ26725.1"/>
    <property type="molecule type" value="Genomic_DNA"/>
</dbReference>
<proteinExistence type="inferred from homology"/>
<dbReference type="PANTHER" id="PTHR30290:SF9">
    <property type="entry name" value="OLIGOPEPTIDE-BINDING PROTEIN APPA"/>
    <property type="match status" value="1"/>
</dbReference>
<dbReference type="CDD" id="cd00995">
    <property type="entry name" value="PBP2_NikA_DppA_OppA_like"/>
    <property type="match status" value="1"/>
</dbReference>
<dbReference type="Gene3D" id="3.10.105.10">
    <property type="entry name" value="Dipeptide-binding Protein, Domain 3"/>
    <property type="match status" value="1"/>
</dbReference>
<evidence type="ECO:0000259" key="5">
    <source>
        <dbReference type="Pfam" id="PF00496"/>
    </source>
</evidence>
<dbReference type="Proteomes" id="UP000011513">
    <property type="component" value="Unassembled WGS sequence"/>
</dbReference>